<dbReference type="RefSeq" id="WP_047858218.1">
    <property type="nucleotide sequence ID" value="NZ_JAPNKA010000001.1"/>
</dbReference>
<organism evidence="2 3">
    <name type="scientific">Archangium lansingense</name>
    <dbReference type="NCBI Taxonomy" id="2995310"/>
    <lineage>
        <taxon>Bacteria</taxon>
        <taxon>Pseudomonadati</taxon>
        <taxon>Myxococcota</taxon>
        <taxon>Myxococcia</taxon>
        <taxon>Myxococcales</taxon>
        <taxon>Cystobacterineae</taxon>
        <taxon>Archangiaceae</taxon>
        <taxon>Archangium</taxon>
    </lineage>
</organism>
<keyword evidence="2" id="KW-0378">Hydrolase</keyword>
<gene>
    <name evidence="2" type="ORF">OV287_24875</name>
</gene>
<sequence length="36" mass="4366">MARSKSKHRRVQNKIKQKWKRQFKRKAAKAAEGEKK</sequence>
<evidence type="ECO:0000313" key="2">
    <source>
        <dbReference type="EMBL" id="MCY1077707.1"/>
    </source>
</evidence>
<comment type="caution">
    <text evidence="2">The sequence shown here is derived from an EMBL/GenBank/DDBJ whole genome shotgun (WGS) entry which is preliminary data.</text>
</comment>
<proteinExistence type="predicted"/>
<name>A0ABT4A9T4_9BACT</name>
<feature type="compositionally biased region" description="Basic residues" evidence="1">
    <location>
        <begin position="1"/>
        <end position="28"/>
    </location>
</feature>
<dbReference type="Proteomes" id="UP001207654">
    <property type="component" value="Unassembled WGS sequence"/>
</dbReference>
<evidence type="ECO:0000313" key="3">
    <source>
        <dbReference type="Proteomes" id="UP001207654"/>
    </source>
</evidence>
<feature type="region of interest" description="Disordered" evidence="1">
    <location>
        <begin position="1"/>
        <end position="36"/>
    </location>
</feature>
<dbReference type="GO" id="GO:0004177">
    <property type="term" value="F:aminopeptidase activity"/>
    <property type="evidence" value="ECO:0007669"/>
    <property type="project" value="UniProtKB-KW"/>
</dbReference>
<keyword evidence="2" id="KW-0031">Aminopeptidase</keyword>
<reference evidence="2 3" key="1">
    <citation type="submission" date="2022-11" db="EMBL/GenBank/DDBJ databases">
        <title>Minimal conservation of predation-associated metabolite biosynthetic gene clusters underscores biosynthetic potential of Myxococcota including descriptions for ten novel species: Archangium lansinium sp. nov., Myxococcus landrumus sp. nov., Nannocystis bai.</title>
        <authorList>
            <person name="Ahearne A."/>
            <person name="Stevens C."/>
            <person name="Phillips K."/>
        </authorList>
    </citation>
    <scope>NUCLEOTIDE SEQUENCE [LARGE SCALE GENOMIC DNA]</scope>
    <source>
        <strain evidence="2 3">MIWBW</strain>
    </source>
</reference>
<protein>
    <submittedName>
        <fullName evidence="2">Aminopeptidase</fullName>
    </submittedName>
</protein>
<evidence type="ECO:0000256" key="1">
    <source>
        <dbReference type="SAM" id="MobiDB-lite"/>
    </source>
</evidence>
<dbReference type="EMBL" id="JAPNKA010000001">
    <property type="protein sequence ID" value="MCY1077707.1"/>
    <property type="molecule type" value="Genomic_DNA"/>
</dbReference>
<keyword evidence="2" id="KW-0645">Protease</keyword>
<accession>A0ABT4A9T4</accession>
<keyword evidence="3" id="KW-1185">Reference proteome</keyword>